<dbReference type="InterPro" id="IPR008681">
    <property type="entry name" value="Neg-reg_MecA"/>
</dbReference>
<dbReference type="PIRSF" id="PIRSF029008">
    <property type="entry name" value="MecA"/>
    <property type="match status" value="1"/>
</dbReference>
<organism evidence="3 4">
    <name type="scientific">Agrilactobacillus composti DSM 18527 = JCM 14202</name>
    <dbReference type="NCBI Taxonomy" id="1423734"/>
    <lineage>
        <taxon>Bacteria</taxon>
        <taxon>Bacillati</taxon>
        <taxon>Bacillota</taxon>
        <taxon>Bacilli</taxon>
        <taxon>Lactobacillales</taxon>
        <taxon>Lactobacillaceae</taxon>
        <taxon>Agrilactobacillus</taxon>
    </lineage>
</organism>
<dbReference type="STRING" id="1423734.FC83_GL001112"/>
<dbReference type="EMBL" id="AZGA01000084">
    <property type="protein sequence ID" value="KRM31109.1"/>
    <property type="molecule type" value="Genomic_DNA"/>
</dbReference>
<proteinExistence type="inferred from homology"/>
<sequence>MEMERINENTIRVILGNQDLEERGITVLDLLGNHKQIEGFFYEILEEVDKDHSFATNDAVTFQVMPNKKGLELLISKGTPDNENDTDDLDMNDNRFDDKENVSDFIKKQLRQTDNDVDDDLRDLKPKRKTKLNGFSSKPDPDVQEIVLEFNDFEDVISAADALQLGHVKSNLFSYKRNYYLDLLVYTDELEDITLSDAVAVAFEYGNRTNVTPEVLSEYGKSIMKETALEQIKHYFNK</sequence>
<dbReference type="Proteomes" id="UP000051236">
    <property type="component" value="Unassembled WGS sequence"/>
</dbReference>
<protein>
    <recommendedName>
        <fullName evidence="2">Adapter protein MecA</fullName>
    </recommendedName>
</protein>
<dbReference type="Pfam" id="PF05389">
    <property type="entry name" value="MecA"/>
    <property type="match status" value="1"/>
</dbReference>
<evidence type="ECO:0000256" key="1">
    <source>
        <dbReference type="ARBA" id="ARBA00005397"/>
    </source>
</evidence>
<evidence type="ECO:0000256" key="2">
    <source>
        <dbReference type="HAMAP-Rule" id="MF_01124"/>
    </source>
</evidence>
<comment type="domain">
    <text evidence="2">The N-terminal domain probably binds unfolded/aggregated proteins; the C-terminal domain interacts with ClpC.</text>
</comment>
<comment type="similarity">
    <text evidence="1 2">Belongs to the MecA family.</text>
</comment>
<dbReference type="PANTHER" id="PTHR39161:SF1">
    <property type="entry name" value="ADAPTER PROTEIN MECA 1"/>
    <property type="match status" value="1"/>
</dbReference>
<evidence type="ECO:0000313" key="3">
    <source>
        <dbReference type="EMBL" id="KRM31109.1"/>
    </source>
</evidence>
<dbReference type="HAMAP" id="MF_01124">
    <property type="entry name" value="MecA"/>
    <property type="match status" value="1"/>
</dbReference>
<dbReference type="eggNOG" id="COG4862">
    <property type="taxonomic scope" value="Bacteria"/>
</dbReference>
<comment type="subunit">
    <text evidence="2">Homodimer.</text>
</comment>
<dbReference type="Gene3D" id="3.30.70.1950">
    <property type="match status" value="1"/>
</dbReference>
<comment type="function">
    <text evidence="2">Enables the recognition and targeting of unfolded and aggregated proteins to the ClpC protease or to other proteins involved in proteolysis.</text>
</comment>
<keyword evidence="4" id="KW-1185">Reference proteome</keyword>
<dbReference type="PATRIC" id="fig|1423734.3.peg.1125"/>
<reference evidence="3 4" key="1">
    <citation type="journal article" date="2015" name="Genome Announc.">
        <title>Expanding the biotechnology potential of lactobacilli through comparative genomics of 213 strains and associated genera.</title>
        <authorList>
            <person name="Sun Z."/>
            <person name="Harris H.M."/>
            <person name="McCann A."/>
            <person name="Guo C."/>
            <person name="Argimon S."/>
            <person name="Zhang W."/>
            <person name="Yang X."/>
            <person name="Jeffery I.B."/>
            <person name="Cooney J.C."/>
            <person name="Kagawa T.F."/>
            <person name="Liu W."/>
            <person name="Song Y."/>
            <person name="Salvetti E."/>
            <person name="Wrobel A."/>
            <person name="Rasinkangas P."/>
            <person name="Parkhill J."/>
            <person name="Rea M.C."/>
            <person name="O'Sullivan O."/>
            <person name="Ritari J."/>
            <person name="Douillard F.P."/>
            <person name="Paul Ross R."/>
            <person name="Yang R."/>
            <person name="Briner A.E."/>
            <person name="Felis G.E."/>
            <person name="de Vos W.M."/>
            <person name="Barrangou R."/>
            <person name="Klaenhammer T.R."/>
            <person name="Caufield P.W."/>
            <person name="Cui Y."/>
            <person name="Zhang H."/>
            <person name="O'Toole P.W."/>
        </authorList>
    </citation>
    <scope>NUCLEOTIDE SEQUENCE [LARGE SCALE GENOMIC DNA]</scope>
    <source>
        <strain evidence="3 4">DSM 18527</strain>
    </source>
</reference>
<comment type="caution">
    <text evidence="3">The sequence shown here is derived from an EMBL/GenBank/DDBJ whole genome shotgun (WGS) entry which is preliminary data.</text>
</comment>
<dbReference type="GO" id="GO:0030674">
    <property type="term" value="F:protein-macromolecule adaptor activity"/>
    <property type="evidence" value="ECO:0007669"/>
    <property type="project" value="UniProtKB-UniRule"/>
</dbReference>
<dbReference type="OrthoDB" id="2360201at2"/>
<gene>
    <name evidence="2" type="primary">mecA</name>
    <name evidence="3" type="ORF">FC83_GL001112</name>
</gene>
<accession>X0QLN3</accession>
<dbReference type="InterPro" id="IPR038471">
    <property type="entry name" value="MecA_C_sf"/>
</dbReference>
<evidence type="ECO:0000313" key="4">
    <source>
        <dbReference type="Proteomes" id="UP000051236"/>
    </source>
</evidence>
<dbReference type="RefSeq" id="WP_035452143.1">
    <property type="nucleotide sequence ID" value="NZ_AZGA01000084.1"/>
</dbReference>
<dbReference type="PANTHER" id="PTHR39161">
    <property type="entry name" value="ADAPTER PROTEIN MECA"/>
    <property type="match status" value="1"/>
</dbReference>
<dbReference type="AlphaFoldDB" id="X0QLN3"/>
<name>X0QLN3_9LACO</name>